<dbReference type="SUPFAM" id="SSF82607">
    <property type="entry name" value="YbaB-like"/>
    <property type="match status" value="1"/>
</dbReference>
<accession>A0ABS5TZF3</accession>
<dbReference type="Proteomes" id="UP000722125">
    <property type="component" value="Unassembled WGS sequence"/>
</dbReference>
<name>A0ABS5TZF3_9CELL</name>
<protein>
    <submittedName>
        <fullName evidence="1">YbaB/EbfC family nucleoid-associated protein</fullName>
    </submittedName>
</protein>
<dbReference type="InterPro" id="IPR004401">
    <property type="entry name" value="YbaB/EbfC"/>
</dbReference>
<sequence length="115" mass="11949">MGTEDLRTILADGRARLRAAHEVDAAAATTPQAPTTGADRDGLVEVVVDGHGLLADIAFDADVARLTPAQLEAAVLDAVREAHRATGRARVQSLPALGDSEFAARVRAVLAEEGE</sequence>
<comment type="caution">
    <text evidence="1">The sequence shown here is derived from an EMBL/GenBank/DDBJ whole genome shotgun (WGS) entry which is preliminary data.</text>
</comment>
<dbReference type="Pfam" id="PF02575">
    <property type="entry name" value="YbaB_DNA_bd"/>
    <property type="match status" value="1"/>
</dbReference>
<dbReference type="EMBL" id="JAHBOH010000001">
    <property type="protein sequence ID" value="MBT0994538.1"/>
    <property type="molecule type" value="Genomic_DNA"/>
</dbReference>
<dbReference type="Gene3D" id="3.30.1310.10">
    <property type="entry name" value="Nucleoid-associated protein YbaB-like domain"/>
    <property type="match status" value="1"/>
</dbReference>
<proteinExistence type="predicted"/>
<evidence type="ECO:0000313" key="2">
    <source>
        <dbReference type="Proteomes" id="UP000722125"/>
    </source>
</evidence>
<keyword evidence="2" id="KW-1185">Reference proteome</keyword>
<organism evidence="1 2">
    <name type="scientific">Cellulomonas fulva</name>
    <dbReference type="NCBI Taxonomy" id="2835530"/>
    <lineage>
        <taxon>Bacteria</taxon>
        <taxon>Bacillati</taxon>
        <taxon>Actinomycetota</taxon>
        <taxon>Actinomycetes</taxon>
        <taxon>Micrococcales</taxon>
        <taxon>Cellulomonadaceae</taxon>
        <taxon>Cellulomonas</taxon>
    </lineage>
</organism>
<dbReference type="RefSeq" id="WP_214349705.1">
    <property type="nucleotide sequence ID" value="NZ_JAHBOH010000001.1"/>
</dbReference>
<evidence type="ECO:0000313" key="1">
    <source>
        <dbReference type="EMBL" id="MBT0994538.1"/>
    </source>
</evidence>
<gene>
    <name evidence="1" type="ORF">KIN34_09595</name>
</gene>
<reference evidence="1 2" key="1">
    <citation type="submission" date="2021-05" db="EMBL/GenBank/DDBJ databases">
        <title>Description of Cellulomonas sp. DKR-3 sp. nov.</title>
        <authorList>
            <person name="Dahal R.H."/>
            <person name="Chaudhary D.K."/>
        </authorList>
    </citation>
    <scope>NUCLEOTIDE SEQUENCE [LARGE SCALE GENOMIC DNA]</scope>
    <source>
        <strain evidence="1 2">DKR-3</strain>
    </source>
</reference>
<dbReference type="InterPro" id="IPR036894">
    <property type="entry name" value="YbaB-like_sf"/>
</dbReference>